<feature type="transmembrane region" description="Helical" evidence="8">
    <location>
        <begin position="267"/>
        <end position="287"/>
    </location>
</feature>
<comment type="similarity">
    <text evidence="2 8">Belongs to the major facilitator superfamily. Bcr/CmlA family.</text>
</comment>
<dbReference type="InterPro" id="IPR036259">
    <property type="entry name" value="MFS_trans_sf"/>
</dbReference>
<sequence>MPLHPLARSIDTMNPATRPQPHPGLHFREFVALIAALMALNALSIDTMLPALPAIGESLGVAGNARQWVVTSYLLGFGVGQIFYGTLADRFGRRPVLLWAIGAYVLVSTVAAISSSFALLLGARVLMGLASAASRVLSVTIIRDCYVGRTMARVMSLAFIVFLAVPMMAPALGQIVLGVANWRWIFGAFAIFGTTVLVWSFLRLPETMHVEDRRPITLADTLEAFRLVVTDRSSVGYTLAQTFVIGGLFGFIGSVQQIFADVFDAPLLFPWAFASIAGTMALSSFANSRIVERFGTRRVSHSAMFGFIFFAALHLAIAVSGLETIWTFAIVQALMMACFGLMTGNFGAMAMEKLGHVAGTASSVQGSLSTVAAALIGMAVSQSFNGSTVPLTLGFTVTGLLALIVVLVTEQGKLFRPHAQESGQEPVAAH</sequence>
<dbReference type="InterPro" id="IPR020846">
    <property type="entry name" value="MFS_dom"/>
</dbReference>
<dbReference type="Proteomes" id="UP000018851">
    <property type="component" value="Chromosome"/>
</dbReference>
<proteinExistence type="inferred from homology"/>
<dbReference type="CDD" id="cd17320">
    <property type="entry name" value="MFS_MdfA_MDR_like"/>
    <property type="match status" value="1"/>
</dbReference>
<evidence type="ECO:0000256" key="7">
    <source>
        <dbReference type="ARBA" id="ARBA00023136"/>
    </source>
</evidence>
<evidence type="ECO:0000256" key="4">
    <source>
        <dbReference type="ARBA" id="ARBA00022475"/>
    </source>
</evidence>
<evidence type="ECO:0000259" key="9">
    <source>
        <dbReference type="PROSITE" id="PS50850"/>
    </source>
</evidence>
<feature type="transmembrane region" description="Helical" evidence="8">
    <location>
        <begin position="235"/>
        <end position="255"/>
    </location>
</feature>
<name>W0AKC3_9SPHN</name>
<dbReference type="PANTHER" id="PTHR23502:SF132">
    <property type="entry name" value="POLYAMINE TRANSPORTER 2-RELATED"/>
    <property type="match status" value="1"/>
</dbReference>
<dbReference type="KEGG" id="ssan:NX02_22530"/>
<evidence type="ECO:0000256" key="8">
    <source>
        <dbReference type="RuleBase" id="RU365088"/>
    </source>
</evidence>
<dbReference type="GO" id="GO:1990961">
    <property type="term" value="P:xenobiotic detoxification by transmembrane export across the plasma membrane"/>
    <property type="evidence" value="ECO:0007669"/>
    <property type="project" value="InterPro"/>
</dbReference>
<feature type="transmembrane region" description="Helical" evidence="8">
    <location>
        <begin position="27"/>
        <end position="45"/>
    </location>
</feature>
<feature type="transmembrane region" description="Helical" evidence="8">
    <location>
        <begin position="388"/>
        <end position="408"/>
    </location>
</feature>
<dbReference type="Pfam" id="PF07690">
    <property type="entry name" value="MFS_1"/>
    <property type="match status" value="1"/>
</dbReference>
<feature type="transmembrane region" description="Helical" evidence="8">
    <location>
        <begin position="354"/>
        <end position="376"/>
    </location>
</feature>
<keyword evidence="11" id="KW-1185">Reference proteome</keyword>
<dbReference type="AlphaFoldDB" id="W0AKC3"/>
<feature type="transmembrane region" description="Helical" evidence="8">
    <location>
        <begin position="65"/>
        <end position="84"/>
    </location>
</feature>
<dbReference type="PANTHER" id="PTHR23502">
    <property type="entry name" value="MAJOR FACILITATOR SUPERFAMILY"/>
    <property type="match status" value="1"/>
</dbReference>
<keyword evidence="3 8" id="KW-0813">Transport</keyword>
<dbReference type="eggNOG" id="COG2814">
    <property type="taxonomic scope" value="Bacteria"/>
</dbReference>
<dbReference type="STRING" id="1123269.NX02_22530"/>
<evidence type="ECO:0000256" key="5">
    <source>
        <dbReference type="ARBA" id="ARBA00022692"/>
    </source>
</evidence>
<dbReference type="Gene3D" id="1.20.1720.10">
    <property type="entry name" value="Multidrug resistance protein D"/>
    <property type="match status" value="1"/>
</dbReference>
<dbReference type="PROSITE" id="PS50850">
    <property type="entry name" value="MFS"/>
    <property type="match status" value="1"/>
</dbReference>
<dbReference type="HOGENOM" id="CLU_001265_47_0_5"/>
<reference evidence="10 11" key="1">
    <citation type="submission" date="2013-07" db="EMBL/GenBank/DDBJ databases">
        <title>Completed genome of Sphingomonas sanxanigenens NX02.</title>
        <authorList>
            <person name="Ma T."/>
            <person name="Huang H."/>
            <person name="Wu M."/>
            <person name="Li X."/>
            <person name="Li G."/>
        </authorList>
    </citation>
    <scope>NUCLEOTIDE SEQUENCE [LARGE SCALE GENOMIC DNA]</scope>
    <source>
        <strain evidence="10 11">NX02</strain>
    </source>
</reference>
<feature type="transmembrane region" description="Helical" evidence="8">
    <location>
        <begin position="299"/>
        <end position="319"/>
    </location>
</feature>
<dbReference type="InterPro" id="IPR011701">
    <property type="entry name" value="MFS"/>
</dbReference>
<evidence type="ECO:0000313" key="11">
    <source>
        <dbReference type="Proteomes" id="UP000018851"/>
    </source>
</evidence>
<dbReference type="SUPFAM" id="SSF103473">
    <property type="entry name" value="MFS general substrate transporter"/>
    <property type="match status" value="1"/>
</dbReference>
<evidence type="ECO:0000256" key="2">
    <source>
        <dbReference type="ARBA" id="ARBA00006236"/>
    </source>
</evidence>
<evidence type="ECO:0000256" key="3">
    <source>
        <dbReference type="ARBA" id="ARBA00022448"/>
    </source>
</evidence>
<evidence type="ECO:0000256" key="1">
    <source>
        <dbReference type="ARBA" id="ARBA00004651"/>
    </source>
</evidence>
<gene>
    <name evidence="10" type="ORF">NX02_22530</name>
</gene>
<feature type="domain" description="Major facilitator superfamily (MFS) profile" evidence="9">
    <location>
        <begin position="30"/>
        <end position="414"/>
    </location>
</feature>
<organism evidence="10 11">
    <name type="scientific">Sphingomonas sanxanigenens DSM 19645 = NX02</name>
    <dbReference type="NCBI Taxonomy" id="1123269"/>
    <lineage>
        <taxon>Bacteria</taxon>
        <taxon>Pseudomonadati</taxon>
        <taxon>Pseudomonadota</taxon>
        <taxon>Alphaproteobacteria</taxon>
        <taxon>Sphingomonadales</taxon>
        <taxon>Sphingomonadaceae</taxon>
        <taxon>Sphingomonas</taxon>
    </lineage>
</organism>
<feature type="transmembrane region" description="Helical" evidence="8">
    <location>
        <begin position="325"/>
        <end position="342"/>
    </location>
</feature>
<dbReference type="EMBL" id="CP006644">
    <property type="protein sequence ID" value="AHE56125.1"/>
    <property type="molecule type" value="Genomic_DNA"/>
</dbReference>
<dbReference type="GO" id="GO:0005886">
    <property type="term" value="C:plasma membrane"/>
    <property type="evidence" value="ECO:0007669"/>
    <property type="project" value="UniProtKB-SubCell"/>
</dbReference>
<feature type="transmembrane region" description="Helical" evidence="8">
    <location>
        <begin position="182"/>
        <end position="204"/>
    </location>
</feature>
<feature type="transmembrane region" description="Helical" evidence="8">
    <location>
        <begin position="154"/>
        <end position="176"/>
    </location>
</feature>
<accession>W0AKC3</accession>
<keyword evidence="8" id="KW-0997">Cell inner membrane</keyword>
<dbReference type="PATRIC" id="fig|1123269.5.peg.4406"/>
<dbReference type="GO" id="GO:0042910">
    <property type="term" value="F:xenobiotic transmembrane transporter activity"/>
    <property type="evidence" value="ECO:0007669"/>
    <property type="project" value="InterPro"/>
</dbReference>
<dbReference type="NCBIfam" id="TIGR00710">
    <property type="entry name" value="efflux_Bcr_CflA"/>
    <property type="match status" value="1"/>
</dbReference>
<keyword evidence="5 8" id="KW-0812">Transmembrane</keyword>
<feature type="transmembrane region" description="Helical" evidence="8">
    <location>
        <begin position="125"/>
        <end position="142"/>
    </location>
</feature>
<evidence type="ECO:0000256" key="6">
    <source>
        <dbReference type="ARBA" id="ARBA00022989"/>
    </source>
</evidence>
<dbReference type="InterPro" id="IPR004812">
    <property type="entry name" value="Efflux_drug-R_Bcr/CmlA"/>
</dbReference>
<feature type="transmembrane region" description="Helical" evidence="8">
    <location>
        <begin position="96"/>
        <end position="119"/>
    </location>
</feature>
<evidence type="ECO:0000313" key="10">
    <source>
        <dbReference type="EMBL" id="AHE56125.1"/>
    </source>
</evidence>
<keyword evidence="7 8" id="KW-0472">Membrane</keyword>
<keyword evidence="4" id="KW-1003">Cell membrane</keyword>
<comment type="subcellular location">
    <subcellularLocation>
        <location evidence="8">Cell inner membrane</location>
        <topology evidence="8">Multi-pass membrane protein</topology>
    </subcellularLocation>
    <subcellularLocation>
        <location evidence="1">Cell membrane</location>
        <topology evidence="1">Multi-pass membrane protein</topology>
    </subcellularLocation>
</comment>
<keyword evidence="6 8" id="KW-1133">Transmembrane helix</keyword>
<protein>
    <recommendedName>
        <fullName evidence="8">Bcr/CflA family efflux transporter</fullName>
    </recommendedName>
</protein>